<dbReference type="CDD" id="cd15482">
    <property type="entry name" value="Sialidase_non-viral"/>
    <property type="match status" value="1"/>
</dbReference>
<proteinExistence type="predicted"/>
<name>N1UYC5_9MICC</name>
<dbReference type="NCBIfam" id="NF045728">
    <property type="entry name" value="glycosyl_F510_1955"/>
    <property type="match status" value="1"/>
</dbReference>
<accession>N1UYC5</accession>
<dbReference type="OrthoDB" id="9764804at2"/>
<dbReference type="InterPro" id="IPR054817">
    <property type="entry name" value="Glycosyl_F510_1955-like"/>
</dbReference>
<dbReference type="RefSeq" id="WP_005272859.1">
    <property type="nucleotide sequence ID" value="NZ_ANPE02000233.1"/>
</dbReference>
<comment type="caution">
    <text evidence="2">The sequence shown here is derived from an EMBL/GenBank/DDBJ whole genome shotgun (WGS) entry which is preliminary data.</text>
</comment>
<evidence type="ECO:0000313" key="2">
    <source>
        <dbReference type="EMBL" id="EMY32774.1"/>
    </source>
</evidence>
<dbReference type="InterPro" id="IPR015943">
    <property type="entry name" value="WD40/YVTN_repeat-like_dom_sf"/>
</dbReference>
<dbReference type="EMBL" id="ANPE02000233">
    <property type="protein sequence ID" value="EMY32774.1"/>
    <property type="molecule type" value="Genomic_DNA"/>
</dbReference>
<dbReference type="Proteomes" id="UP000010729">
    <property type="component" value="Unassembled WGS sequence"/>
</dbReference>
<evidence type="ECO:0000313" key="3">
    <source>
        <dbReference type="Proteomes" id="UP000010729"/>
    </source>
</evidence>
<reference evidence="2 3" key="1">
    <citation type="journal article" date="2013" name="Genome Announc.">
        <title>Draft Genome Sequence of Arthrobacter crystallopoietes Strain BAB-32, Revealing Genes for Bioremediation.</title>
        <authorList>
            <person name="Joshi M.N."/>
            <person name="Pandit A.S."/>
            <person name="Sharma A."/>
            <person name="Pandya R.V."/>
            <person name="Desai S.M."/>
            <person name="Saxena A.K."/>
            <person name="Bagatharia S.B."/>
        </authorList>
    </citation>
    <scope>NUCLEOTIDE SEQUENCE [LARGE SCALE GENOMIC DNA]</scope>
    <source>
        <strain evidence="2 3">BAB-32</strain>
    </source>
</reference>
<feature type="signal peptide" evidence="1">
    <location>
        <begin position="1"/>
        <end position="33"/>
    </location>
</feature>
<dbReference type="Pfam" id="PF02012">
    <property type="entry name" value="BNR"/>
    <property type="match status" value="1"/>
</dbReference>
<organism evidence="2 3">
    <name type="scientific">Arthrobacter crystallopoietes BAB-32</name>
    <dbReference type="NCBI Taxonomy" id="1246476"/>
    <lineage>
        <taxon>Bacteria</taxon>
        <taxon>Bacillati</taxon>
        <taxon>Actinomycetota</taxon>
        <taxon>Actinomycetes</taxon>
        <taxon>Micrococcales</taxon>
        <taxon>Micrococcaceae</taxon>
        <taxon>Crystallibacter</taxon>
    </lineage>
</organism>
<dbReference type="InterPro" id="IPR002860">
    <property type="entry name" value="BNR_rpt"/>
</dbReference>
<dbReference type="AlphaFoldDB" id="N1UYC5"/>
<dbReference type="SUPFAM" id="SSF110296">
    <property type="entry name" value="Oligoxyloglucan reducing end-specific cellobiohydrolase"/>
    <property type="match status" value="1"/>
</dbReference>
<dbReference type="PROSITE" id="PS51257">
    <property type="entry name" value="PROKAR_LIPOPROTEIN"/>
    <property type="match status" value="1"/>
</dbReference>
<sequence>MSRFSIPRARKTLLAAVAAAAVGLAAGCAQSSATEEPAAETAVVPYSHVHGISADPESGRVLLATHEGLFDVSAETPERIGPVIDLMGFSPAGDNSFYASGHPDPSSGLPDPAGLLRSDDGGKTWEPLSRQGESDFHALTVTRDGVVAYDGRVRMTEDLQTWKTSSADIHPASLAGTAQGTTVLAATEQGVQRSEDGGETWQLPADAPVLQVVAFADASTAVGVAPDGSVQVSGDAGKSWQPTGSVDGHPAAVTAVKEGSALRIWVATDRGVEYSDDGGATFRSQLG</sequence>
<keyword evidence="1" id="KW-0732">Signal</keyword>
<feature type="chain" id="PRO_5038609548" evidence="1">
    <location>
        <begin position="34"/>
        <end position="287"/>
    </location>
</feature>
<keyword evidence="3" id="KW-1185">Reference proteome</keyword>
<protein>
    <submittedName>
        <fullName evidence="2">BNR/Asp-box repeat-containing protein</fullName>
    </submittedName>
</protein>
<evidence type="ECO:0000256" key="1">
    <source>
        <dbReference type="SAM" id="SignalP"/>
    </source>
</evidence>
<gene>
    <name evidence="2" type="ORF">D477_018364</name>
</gene>
<dbReference type="Gene3D" id="2.130.10.10">
    <property type="entry name" value="YVTN repeat-like/Quinoprotein amine dehydrogenase"/>
    <property type="match status" value="1"/>
</dbReference>